<name>T1AQ55_9ZZZZ</name>
<protein>
    <submittedName>
        <fullName evidence="2">Plasmid stabilization system protein</fullName>
    </submittedName>
</protein>
<dbReference type="SUPFAM" id="SSF143011">
    <property type="entry name" value="RelE-like"/>
    <property type="match status" value="1"/>
</dbReference>
<dbReference type="Pfam" id="PF05016">
    <property type="entry name" value="ParE_toxin"/>
    <property type="match status" value="1"/>
</dbReference>
<sequence>MSHRVVVARSAARRLAEDLPEAVAAACIEFVFGPLAQDPRRVGAPLRKPFEGQWRARRGEYRVRYRIDDETRTVYVLGIDHRRDAYRS</sequence>
<reference evidence="2" key="2">
    <citation type="journal article" date="2014" name="ISME J.">
        <title>Microbial stratification in low pH oxic and suboxic macroscopic growths along an acid mine drainage.</title>
        <authorList>
            <person name="Mendez-Garcia C."/>
            <person name="Mesa V."/>
            <person name="Sprenger R.R."/>
            <person name="Richter M."/>
            <person name="Diez M.S."/>
            <person name="Solano J."/>
            <person name="Bargiela R."/>
            <person name="Golyshina O.V."/>
            <person name="Manteca A."/>
            <person name="Ramos J.L."/>
            <person name="Gallego J.R."/>
            <person name="Llorente I."/>
            <person name="Martins Dos Santos V.A."/>
            <person name="Jensen O.N."/>
            <person name="Pelaez A.I."/>
            <person name="Sanchez J."/>
            <person name="Ferrer M."/>
        </authorList>
    </citation>
    <scope>NUCLEOTIDE SEQUENCE</scope>
</reference>
<accession>T1AQ55</accession>
<keyword evidence="1" id="KW-1277">Toxin-antitoxin system</keyword>
<evidence type="ECO:0000313" key="2">
    <source>
        <dbReference type="EMBL" id="EQD59492.1"/>
    </source>
</evidence>
<dbReference type="InterPro" id="IPR007712">
    <property type="entry name" value="RelE/ParE_toxin"/>
</dbReference>
<proteinExistence type="predicted"/>
<dbReference type="PANTHER" id="PTHR35601">
    <property type="entry name" value="TOXIN RELE"/>
    <property type="match status" value="1"/>
</dbReference>
<evidence type="ECO:0000256" key="1">
    <source>
        <dbReference type="ARBA" id="ARBA00022649"/>
    </source>
</evidence>
<dbReference type="EMBL" id="AUZY01005314">
    <property type="protein sequence ID" value="EQD59492.1"/>
    <property type="molecule type" value="Genomic_DNA"/>
</dbReference>
<organism evidence="2">
    <name type="scientific">mine drainage metagenome</name>
    <dbReference type="NCBI Taxonomy" id="410659"/>
    <lineage>
        <taxon>unclassified sequences</taxon>
        <taxon>metagenomes</taxon>
        <taxon>ecological metagenomes</taxon>
    </lineage>
</organism>
<dbReference type="Gene3D" id="3.30.2310.20">
    <property type="entry name" value="RelE-like"/>
    <property type="match status" value="1"/>
</dbReference>
<dbReference type="AlphaFoldDB" id="T1AQ55"/>
<dbReference type="InterPro" id="IPR035093">
    <property type="entry name" value="RelE/ParE_toxin_dom_sf"/>
</dbReference>
<dbReference type="PANTHER" id="PTHR35601:SF1">
    <property type="entry name" value="TOXIN RELE"/>
    <property type="match status" value="1"/>
</dbReference>
<reference evidence="2" key="1">
    <citation type="submission" date="2013-08" db="EMBL/GenBank/DDBJ databases">
        <authorList>
            <person name="Mendez C."/>
            <person name="Richter M."/>
            <person name="Ferrer M."/>
            <person name="Sanchez J."/>
        </authorList>
    </citation>
    <scope>NUCLEOTIDE SEQUENCE</scope>
</reference>
<comment type="caution">
    <text evidence="2">The sequence shown here is derived from an EMBL/GenBank/DDBJ whole genome shotgun (WGS) entry which is preliminary data.</text>
</comment>
<gene>
    <name evidence="2" type="ORF">B1B_08188</name>
</gene>